<feature type="compositionally biased region" description="Basic and acidic residues" evidence="1">
    <location>
        <begin position="120"/>
        <end position="143"/>
    </location>
</feature>
<feature type="region of interest" description="Disordered" evidence="1">
    <location>
        <begin position="230"/>
        <end position="271"/>
    </location>
</feature>
<feature type="compositionally biased region" description="Basic residues" evidence="1">
    <location>
        <begin position="251"/>
        <end position="262"/>
    </location>
</feature>
<feature type="compositionally biased region" description="Basic residues" evidence="1">
    <location>
        <begin position="149"/>
        <end position="158"/>
    </location>
</feature>
<dbReference type="EMBL" id="AAMD01000072">
    <property type="protein sequence ID" value="EAU65779.1"/>
    <property type="molecule type" value="Genomic_DNA"/>
</dbReference>
<name>Q08Z83_STIAD</name>
<protein>
    <submittedName>
        <fullName evidence="2">Uncharacterized protein</fullName>
    </submittedName>
</protein>
<evidence type="ECO:0000313" key="2">
    <source>
        <dbReference type="EMBL" id="EAU65779.1"/>
    </source>
</evidence>
<feature type="compositionally biased region" description="Basic residues" evidence="1">
    <location>
        <begin position="91"/>
        <end position="100"/>
    </location>
</feature>
<evidence type="ECO:0000313" key="3">
    <source>
        <dbReference type="Proteomes" id="UP000032702"/>
    </source>
</evidence>
<accession>Q08Z83</accession>
<dbReference type="AlphaFoldDB" id="Q08Z83"/>
<feature type="region of interest" description="Disordered" evidence="1">
    <location>
        <begin position="659"/>
        <end position="687"/>
    </location>
</feature>
<dbReference type="Proteomes" id="UP000032702">
    <property type="component" value="Unassembled WGS sequence"/>
</dbReference>
<organism evidence="2 3">
    <name type="scientific">Stigmatella aurantiaca (strain DW4/3-1)</name>
    <dbReference type="NCBI Taxonomy" id="378806"/>
    <lineage>
        <taxon>Bacteria</taxon>
        <taxon>Pseudomonadati</taxon>
        <taxon>Myxococcota</taxon>
        <taxon>Myxococcia</taxon>
        <taxon>Myxococcales</taxon>
        <taxon>Cystobacterineae</taxon>
        <taxon>Archangiaceae</taxon>
        <taxon>Stigmatella</taxon>
    </lineage>
</organism>
<sequence>MHPSSFPHPRYRDVAHRNSDPWSVNFSAGAPLQLQQGHLQHHHRAVAAGGMEVRRVQLPQQGAQLGIGELVRGRLGGVAGHHPERLGQAHRVGRSPRRGQRVGEGLQQGTRVGALQPRGNRLEREARSPKRLHIDAQQRERLAPSHQGPGRRHRQLHRGAKERGGRRLALLQQAVKVHQPHTLQGRVRIQHHQRAAGALADLEAPPQHPHGPQRREVARGRGLVELGQRLPEGGGPAHGHRGRGHQGQGGRRIRRRGQRQRRTPGGLLGPGEEALHGLGVVGGLAPGVSPLRRRGAEPGGCPERADDGGQHRVVHAARVGEAHLHLLRVHVHIHRVGLHVDEEHHQRLAPGRQVFLVTPLDGADEAPVPHIAVVDEGVDASRRGQGVLGRGDVAGDAQPQPPLLHREEVGVHVRAQRRGDALGGILRAGGAGEQRQPPVLHQEGHLRVRQGDPDDGLLHVLELRLPPAHELQPRGRVVEEVLHRHHRAHTWGRLLDVEPCPPLHRHPGAHLRLGLGGVQREARHGGDGRQRLAPETLADEVLQVVQLAQLAGGVTLQAQHRVLAPHAMSVIGHDDALQASPLQRHLDRVGPRIERVLHQLLHHRGGAFHHLTGGDLVDEVVSKSGDAGHGAMEPLRVGHGSQHPVRWPPFFAGKADNTPWDGLTHSPRNGCDPGRKEGAARRRHRRQWGLWQAAAAKAGS</sequence>
<evidence type="ECO:0000256" key="1">
    <source>
        <dbReference type="SAM" id="MobiDB-lite"/>
    </source>
</evidence>
<proteinExistence type="predicted"/>
<comment type="caution">
    <text evidence="2">The sequence shown here is derived from an EMBL/GenBank/DDBJ whole genome shotgun (WGS) entry which is preliminary data.</text>
</comment>
<gene>
    <name evidence="2" type="ORF">STIAU_6729</name>
</gene>
<reference evidence="2 3" key="1">
    <citation type="submission" date="2006-04" db="EMBL/GenBank/DDBJ databases">
        <authorList>
            <person name="Nierman W.C."/>
        </authorList>
    </citation>
    <scope>NUCLEOTIDE SEQUENCE [LARGE SCALE GENOMIC DNA]</scope>
    <source>
        <strain evidence="2 3">DW4/3-1</strain>
    </source>
</reference>
<feature type="region of interest" description="Disordered" evidence="1">
    <location>
        <begin position="80"/>
        <end position="164"/>
    </location>
</feature>